<dbReference type="EC" id="6.3.2.1" evidence="8"/>
<comment type="pathway">
    <text evidence="1 8">Cofactor biosynthesis; (R)-pantothenate biosynthesis; (R)-pantothenate from (R)-pantoate and beta-alanine: step 1/1.</text>
</comment>
<comment type="similarity">
    <text evidence="2 8">Belongs to the pantothenate synthetase family.</text>
</comment>
<accession>A0A2A4XAK5</accession>
<comment type="caution">
    <text evidence="8">Lacks conserved residue(s) required for the propagation of feature annotation.</text>
</comment>
<evidence type="ECO:0000256" key="8">
    <source>
        <dbReference type="HAMAP-Rule" id="MF_00158"/>
    </source>
</evidence>
<organism evidence="9 10">
    <name type="scientific">SAR86 cluster bacterium</name>
    <dbReference type="NCBI Taxonomy" id="2030880"/>
    <lineage>
        <taxon>Bacteria</taxon>
        <taxon>Pseudomonadati</taxon>
        <taxon>Pseudomonadota</taxon>
        <taxon>Gammaproteobacteria</taxon>
        <taxon>SAR86 cluster</taxon>
    </lineage>
</organism>
<comment type="subunit">
    <text evidence="8">Homodimer.</text>
</comment>
<feature type="binding site" evidence="8">
    <location>
        <position position="61"/>
    </location>
    <ligand>
        <name>beta-alanine</name>
        <dbReference type="ChEBI" id="CHEBI:57966"/>
    </ligand>
</feature>
<evidence type="ECO:0000256" key="1">
    <source>
        <dbReference type="ARBA" id="ARBA00004990"/>
    </source>
</evidence>
<dbReference type="GO" id="GO:0005524">
    <property type="term" value="F:ATP binding"/>
    <property type="evidence" value="ECO:0007669"/>
    <property type="project" value="UniProtKB-KW"/>
</dbReference>
<sequence>MQTQKKIKDLRQILKTARSQGKSIALVPTMGNLHEGHLQLIRQARDRYDFIVCSIFVNPLQFSENEDLAAYPRTLEADRESLRSENCDCLFLPSINEIYGDGLEQQTSINVPGLTENLCGSSRPGHFVGVATVVTTLFNIVQPDAAFFGLKDYQQFLVIRKLTQDLALEIAIHGIETHREESGLAMSSRNNYLSEQQRQQASSLYRCLQTCAEQIQQGNTEFNQLEKAAKKELKQASLKPDYFQICDADTLQPPSTDTQHIAILGAIFVGKSRLIDNIRFQRS</sequence>
<dbReference type="CDD" id="cd00560">
    <property type="entry name" value="PanC"/>
    <property type="match status" value="1"/>
</dbReference>
<dbReference type="PANTHER" id="PTHR21299:SF1">
    <property type="entry name" value="PANTOATE--BETA-ALANINE LIGASE"/>
    <property type="match status" value="1"/>
</dbReference>
<comment type="subcellular location">
    <subcellularLocation>
        <location evidence="8">Cytoplasm</location>
    </subcellularLocation>
</comment>
<keyword evidence="5 8" id="KW-0547">Nucleotide-binding</keyword>
<dbReference type="FunFam" id="3.30.1300.10:FF:000001">
    <property type="entry name" value="Pantothenate synthetase"/>
    <property type="match status" value="1"/>
</dbReference>
<dbReference type="UniPathway" id="UPA00028">
    <property type="reaction ID" value="UER00005"/>
</dbReference>
<dbReference type="SUPFAM" id="SSF52374">
    <property type="entry name" value="Nucleotidylyl transferase"/>
    <property type="match status" value="1"/>
</dbReference>
<dbReference type="EMBL" id="NVUL01000022">
    <property type="protein sequence ID" value="PCI79057.1"/>
    <property type="molecule type" value="Genomic_DNA"/>
</dbReference>
<evidence type="ECO:0000256" key="4">
    <source>
        <dbReference type="ARBA" id="ARBA00022655"/>
    </source>
</evidence>
<dbReference type="GO" id="GO:0015940">
    <property type="term" value="P:pantothenate biosynthetic process"/>
    <property type="evidence" value="ECO:0007669"/>
    <property type="project" value="UniProtKB-UniRule"/>
</dbReference>
<proteinExistence type="inferred from homology"/>
<dbReference type="HAMAP" id="MF_00158">
    <property type="entry name" value="PanC"/>
    <property type="match status" value="1"/>
</dbReference>
<comment type="function">
    <text evidence="8">Catalyzes the condensation of pantoate with beta-alanine in an ATP-dependent reaction via a pantoyl-adenylate intermediate.</text>
</comment>
<gene>
    <name evidence="8" type="primary">panC</name>
    <name evidence="9" type="ORF">COB20_05575</name>
</gene>
<evidence type="ECO:0000256" key="2">
    <source>
        <dbReference type="ARBA" id="ARBA00009256"/>
    </source>
</evidence>
<dbReference type="GO" id="GO:0004592">
    <property type="term" value="F:pantoate-beta-alanine ligase activity"/>
    <property type="evidence" value="ECO:0007669"/>
    <property type="project" value="UniProtKB-UniRule"/>
</dbReference>
<evidence type="ECO:0000313" key="9">
    <source>
        <dbReference type="EMBL" id="PCI79057.1"/>
    </source>
</evidence>
<dbReference type="InterPro" id="IPR003721">
    <property type="entry name" value="Pantoate_ligase"/>
</dbReference>
<dbReference type="Proteomes" id="UP000218767">
    <property type="component" value="Unassembled WGS sequence"/>
</dbReference>
<feature type="binding site" evidence="8">
    <location>
        <position position="155"/>
    </location>
    <ligand>
        <name>(R)-pantoate</name>
        <dbReference type="ChEBI" id="CHEBI:15980"/>
    </ligand>
</feature>
<evidence type="ECO:0000256" key="5">
    <source>
        <dbReference type="ARBA" id="ARBA00022741"/>
    </source>
</evidence>
<reference evidence="10" key="1">
    <citation type="submission" date="2017-08" db="EMBL/GenBank/DDBJ databases">
        <title>A dynamic microbial community with high functional redundancy inhabits the cold, oxic subseafloor aquifer.</title>
        <authorList>
            <person name="Tully B.J."/>
            <person name="Wheat C.G."/>
            <person name="Glazer B.T."/>
            <person name="Huber J.A."/>
        </authorList>
    </citation>
    <scope>NUCLEOTIDE SEQUENCE [LARGE SCALE GENOMIC DNA]</scope>
</reference>
<feature type="binding site" evidence="8">
    <location>
        <begin position="149"/>
        <end position="152"/>
    </location>
    <ligand>
        <name>ATP</name>
        <dbReference type="ChEBI" id="CHEBI:30616"/>
    </ligand>
</feature>
<keyword evidence="6 8" id="KW-0067">ATP-binding</keyword>
<comment type="miscellaneous">
    <text evidence="8">The reaction proceeds by a bi uni uni bi ping pong mechanism.</text>
</comment>
<protein>
    <recommendedName>
        <fullName evidence="8">Pantothenate synthetase</fullName>
        <shortName evidence="8">PS</shortName>
        <ecNumber evidence="8">6.3.2.1</ecNumber>
    </recommendedName>
    <alternativeName>
        <fullName evidence="8">Pantoate--beta-alanine ligase</fullName>
    </alternativeName>
    <alternativeName>
        <fullName evidence="8">Pantoate-activating enzyme</fullName>
    </alternativeName>
</protein>
<dbReference type="NCBIfam" id="TIGR00018">
    <property type="entry name" value="panC"/>
    <property type="match status" value="1"/>
</dbReference>
<dbReference type="InterPro" id="IPR042176">
    <property type="entry name" value="Pantoate_ligase_C"/>
</dbReference>
<dbReference type="GO" id="GO:0005829">
    <property type="term" value="C:cytosol"/>
    <property type="evidence" value="ECO:0007669"/>
    <property type="project" value="TreeGrafter"/>
</dbReference>
<dbReference type="Pfam" id="PF02569">
    <property type="entry name" value="Pantoate_ligase"/>
    <property type="match status" value="1"/>
</dbReference>
<evidence type="ECO:0000313" key="10">
    <source>
        <dbReference type="Proteomes" id="UP000218767"/>
    </source>
</evidence>
<dbReference type="FunFam" id="3.40.50.620:FF:000013">
    <property type="entry name" value="Pantothenate synthetase"/>
    <property type="match status" value="1"/>
</dbReference>
<evidence type="ECO:0000256" key="6">
    <source>
        <dbReference type="ARBA" id="ARBA00022840"/>
    </source>
</evidence>
<dbReference type="Gene3D" id="3.40.50.620">
    <property type="entry name" value="HUPs"/>
    <property type="match status" value="1"/>
</dbReference>
<feature type="binding site" evidence="8">
    <location>
        <begin position="186"/>
        <end position="189"/>
    </location>
    <ligand>
        <name>ATP</name>
        <dbReference type="ChEBI" id="CHEBI:30616"/>
    </ligand>
</feature>
<name>A0A2A4XAK5_9GAMM</name>
<dbReference type="InterPro" id="IPR014729">
    <property type="entry name" value="Rossmann-like_a/b/a_fold"/>
</dbReference>
<feature type="binding site" evidence="8">
    <location>
        <begin position="30"/>
        <end position="37"/>
    </location>
    <ligand>
        <name>ATP</name>
        <dbReference type="ChEBI" id="CHEBI:30616"/>
    </ligand>
</feature>
<comment type="caution">
    <text evidence="9">The sequence shown here is derived from an EMBL/GenBank/DDBJ whole genome shotgun (WGS) entry which is preliminary data.</text>
</comment>
<dbReference type="Gene3D" id="3.30.1300.10">
    <property type="entry name" value="Pantoate-beta-alanine ligase, C-terminal domain"/>
    <property type="match status" value="1"/>
</dbReference>
<keyword evidence="3 8" id="KW-0436">Ligase</keyword>
<dbReference type="AlphaFoldDB" id="A0A2A4XAK5"/>
<evidence type="ECO:0000256" key="7">
    <source>
        <dbReference type="ARBA" id="ARBA00048258"/>
    </source>
</evidence>
<keyword evidence="8" id="KW-0963">Cytoplasm</keyword>
<feature type="binding site" evidence="8">
    <location>
        <position position="61"/>
    </location>
    <ligand>
        <name>(R)-pantoate</name>
        <dbReference type="ChEBI" id="CHEBI:15980"/>
    </ligand>
</feature>
<feature type="active site" description="Proton donor" evidence="8">
    <location>
        <position position="37"/>
    </location>
</feature>
<dbReference type="PANTHER" id="PTHR21299">
    <property type="entry name" value="CYTIDYLATE KINASE/PANTOATE-BETA-ALANINE LIGASE"/>
    <property type="match status" value="1"/>
</dbReference>
<comment type="catalytic activity">
    <reaction evidence="7 8">
        <text>(R)-pantoate + beta-alanine + ATP = (R)-pantothenate + AMP + diphosphate + H(+)</text>
        <dbReference type="Rhea" id="RHEA:10912"/>
        <dbReference type="ChEBI" id="CHEBI:15378"/>
        <dbReference type="ChEBI" id="CHEBI:15980"/>
        <dbReference type="ChEBI" id="CHEBI:29032"/>
        <dbReference type="ChEBI" id="CHEBI:30616"/>
        <dbReference type="ChEBI" id="CHEBI:33019"/>
        <dbReference type="ChEBI" id="CHEBI:57966"/>
        <dbReference type="ChEBI" id="CHEBI:456215"/>
        <dbReference type="EC" id="6.3.2.1"/>
    </reaction>
</comment>
<keyword evidence="4 8" id="KW-0566">Pantothenate biosynthesis</keyword>
<evidence type="ECO:0000256" key="3">
    <source>
        <dbReference type="ARBA" id="ARBA00022598"/>
    </source>
</evidence>